<dbReference type="CDD" id="cd01146">
    <property type="entry name" value="FhuD"/>
    <property type="match status" value="1"/>
</dbReference>
<protein>
    <submittedName>
        <fullName evidence="6">ABC transporter substrate-binding protein</fullName>
    </submittedName>
</protein>
<comment type="similarity">
    <text evidence="2">Belongs to the bacterial solute-binding protein 8 family.</text>
</comment>
<keyword evidence="4" id="KW-0732">Signal</keyword>
<dbReference type="InterPro" id="IPR051313">
    <property type="entry name" value="Bact_iron-sidero_bind"/>
</dbReference>
<keyword evidence="3" id="KW-0813">Transport</keyword>
<evidence type="ECO:0000256" key="3">
    <source>
        <dbReference type="ARBA" id="ARBA00022448"/>
    </source>
</evidence>
<dbReference type="Pfam" id="PF01497">
    <property type="entry name" value="Peripla_BP_2"/>
    <property type="match status" value="1"/>
</dbReference>
<dbReference type="InterPro" id="IPR002491">
    <property type="entry name" value="ABC_transptr_periplasmic_BD"/>
</dbReference>
<sequence>MSKSLHHFLRLSVLLGLTLVMVIACHKLPAQKVLAPNGKLPTSECRVVKHDLGETCVPLNPKRVVVLGAELDGLVALGVKPFGTTAEMKPYLKPYLTQAEAEAIKYVGVKETGPSLEAVLSLKPDLILEVAWGNSLTYQHLSQVVPMVVVIPESDGQWKPAFLKFAEALGKEQEAKQVLTNYDARLAEFKARMGDRLNHVKISLVRIYPNGISFYLKTSFSGSILAEAGLKRPPAQDKAPRGQNQEQVNKELIHVLESDMMFVWTYGHTSDIARSAQVALKRLQSDPLWSTLEVVQRNQIYEVPSLYWFGNGPIAANLVVDDLFKYFLDQPA</sequence>
<comment type="caution">
    <text evidence="6">The sequence shown here is derived from an EMBL/GenBank/DDBJ whole genome shotgun (WGS) entry which is preliminary data.</text>
</comment>
<evidence type="ECO:0000313" key="6">
    <source>
        <dbReference type="EMBL" id="NDJ15744.1"/>
    </source>
</evidence>
<proteinExistence type="inferred from homology"/>
<evidence type="ECO:0000256" key="4">
    <source>
        <dbReference type="ARBA" id="ARBA00022729"/>
    </source>
</evidence>
<dbReference type="PANTHER" id="PTHR30532:SF25">
    <property type="entry name" value="IRON(III) DICITRATE-BINDING PERIPLASMIC PROTEIN"/>
    <property type="match status" value="1"/>
</dbReference>
<evidence type="ECO:0000313" key="7">
    <source>
        <dbReference type="Proteomes" id="UP000646053"/>
    </source>
</evidence>
<dbReference type="SUPFAM" id="SSF53807">
    <property type="entry name" value="Helical backbone' metal receptor"/>
    <property type="match status" value="1"/>
</dbReference>
<comment type="subcellular location">
    <subcellularLocation>
        <location evidence="1">Cell envelope</location>
    </subcellularLocation>
</comment>
<evidence type="ECO:0000256" key="1">
    <source>
        <dbReference type="ARBA" id="ARBA00004196"/>
    </source>
</evidence>
<dbReference type="GO" id="GO:0030288">
    <property type="term" value="C:outer membrane-bounded periplasmic space"/>
    <property type="evidence" value="ECO:0007669"/>
    <property type="project" value="TreeGrafter"/>
</dbReference>
<dbReference type="AlphaFoldDB" id="A0A8J7YX23"/>
<feature type="domain" description="Fe/B12 periplasmic-binding" evidence="5">
    <location>
        <begin position="62"/>
        <end position="331"/>
    </location>
</feature>
<organism evidence="6 7">
    <name type="scientific">Myxacorys almedinensis A</name>
    <dbReference type="NCBI Taxonomy" id="2690445"/>
    <lineage>
        <taxon>Bacteria</taxon>
        <taxon>Bacillati</taxon>
        <taxon>Cyanobacteriota</taxon>
        <taxon>Cyanophyceae</taxon>
        <taxon>Leptolyngbyales</taxon>
        <taxon>Leptolyngbyaceae</taxon>
        <taxon>Myxacorys</taxon>
        <taxon>Myxacorys almedinensis</taxon>
    </lineage>
</organism>
<dbReference type="EMBL" id="WVIE01000001">
    <property type="protein sequence ID" value="NDJ15744.1"/>
    <property type="molecule type" value="Genomic_DNA"/>
</dbReference>
<dbReference type="Gene3D" id="3.40.50.1980">
    <property type="entry name" value="Nitrogenase molybdenum iron protein domain"/>
    <property type="match status" value="2"/>
</dbReference>
<dbReference type="GO" id="GO:1901678">
    <property type="term" value="P:iron coordination entity transport"/>
    <property type="evidence" value="ECO:0007669"/>
    <property type="project" value="UniProtKB-ARBA"/>
</dbReference>
<dbReference type="RefSeq" id="WP_162421157.1">
    <property type="nucleotide sequence ID" value="NZ_WVIE01000001.1"/>
</dbReference>
<reference evidence="6" key="1">
    <citation type="submission" date="2019-12" db="EMBL/GenBank/DDBJ databases">
        <title>High-Quality draft genome sequences of three cyanobacteria isolated from the limestone walls of the Old Cathedral of Coimbra.</title>
        <authorList>
            <person name="Tiago I."/>
            <person name="Soares F."/>
            <person name="Portugal A."/>
        </authorList>
    </citation>
    <scope>NUCLEOTIDE SEQUENCE</scope>
    <source>
        <strain evidence="6">A</strain>
    </source>
</reference>
<evidence type="ECO:0000259" key="5">
    <source>
        <dbReference type="PROSITE" id="PS50983"/>
    </source>
</evidence>
<dbReference type="PROSITE" id="PS50983">
    <property type="entry name" value="FE_B12_PBP"/>
    <property type="match status" value="1"/>
</dbReference>
<gene>
    <name evidence="6" type="ORF">GS601_00310</name>
</gene>
<name>A0A8J7YX23_9CYAN</name>
<accession>A0A8J7YX23</accession>
<dbReference type="PANTHER" id="PTHR30532">
    <property type="entry name" value="IRON III DICITRATE-BINDING PERIPLASMIC PROTEIN"/>
    <property type="match status" value="1"/>
</dbReference>
<evidence type="ECO:0000256" key="2">
    <source>
        <dbReference type="ARBA" id="ARBA00008814"/>
    </source>
</evidence>
<dbReference type="Proteomes" id="UP000646053">
    <property type="component" value="Unassembled WGS sequence"/>
</dbReference>
<dbReference type="PROSITE" id="PS51257">
    <property type="entry name" value="PROKAR_LIPOPROTEIN"/>
    <property type="match status" value="1"/>
</dbReference>
<keyword evidence="7" id="KW-1185">Reference proteome</keyword>